<dbReference type="Proteomes" id="UP000704341">
    <property type="component" value="Unassembled WGS sequence"/>
</dbReference>
<feature type="domain" description="Sialate O-acetylesterase" evidence="2">
    <location>
        <begin position="86"/>
        <end position="195"/>
    </location>
</feature>
<dbReference type="PANTHER" id="PTHR22901:SF0">
    <property type="entry name" value="SIALATE O-ACETYLESTERASE"/>
    <property type="match status" value="1"/>
</dbReference>
<proteinExistence type="predicted"/>
<dbReference type="Pfam" id="PF03629">
    <property type="entry name" value="SASA"/>
    <property type="match status" value="1"/>
</dbReference>
<dbReference type="PANTHER" id="PTHR22901">
    <property type="entry name" value="SIALATE O-ACETYLESTERASE"/>
    <property type="match status" value="1"/>
</dbReference>
<evidence type="ECO:0000256" key="1">
    <source>
        <dbReference type="ARBA" id="ARBA00022801"/>
    </source>
</evidence>
<reference evidence="3 4" key="1">
    <citation type="submission" date="2018-07" db="EMBL/GenBank/DDBJ databases">
        <title>Phylogenomic Insights into understanding Host Adaptation of Lactobacillus reuteri by a novel species, Lactobacillus spp. M31.</title>
        <authorList>
            <person name="Sharma S."/>
            <person name="Patil P."/>
            <person name="Korpole S."/>
            <person name="Patil P.B."/>
        </authorList>
    </citation>
    <scope>NUCLEOTIDE SEQUENCE [LARGE SCALE GENOMIC DNA]</scope>
    <source>
        <strain evidence="3 4">M31</strain>
    </source>
</reference>
<gene>
    <name evidence="3" type="ORF">DTK66_09560</name>
</gene>
<dbReference type="Gene3D" id="3.40.50.1110">
    <property type="entry name" value="SGNH hydrolase"/>
    <property type="match status" value="1"/>
</dbReference>
<evidence type="ECO:0000313" key="3">
    <source>
        <dbReference type="EMBL" id="MBD5807332.1"/>
    </source>
</evidence>
<keyword evidence="1" id="KW-0378">Hydrolase</keyword>
<comment type="caution">
    <text evidence="3">The sequence shown here is derived from an EMBL/GenBank/DDBJ whole genome shotgun (WGS) entry which is preliminary data.</text>
</comment>
<dbReference type="InterPro" id="IPR039329">
    <property type="entry name" value="SIAE"/>
</dbReference>
<dbReference type="EMBL" id="QORN01000044">
    <property type="protein sequence ID" value="MBD5807332.1"/>
    <property type="molecule type" value="Genomic_DNA"/>
</dbReference>
<name>A0ABR8P9H2_9LACO</name>
<evidence type="ECO:0000313" key="4">
    <source>
        <dbReference type="Proteomes" id="UP000704341"/>
    </source>
</evidence>
<dbReference type="RefSeq" id="WP_191668513.1">
    <property type="nucleotide sequence ID" value="NZ_QORN01000044.1"/>
</dbReference>
<organism evidence="3 4">
    <name type="scientific">Limosilactobacillus walteri</name>
    <dbReference type="NCBI Taxonomy" id="2268022"/>
    <lineage>
        <taxon>Bacteria</taxon>
        <taxon>Bacillati</taxon>
        <taxon>Bacillota</taxon>
        <taxon>Bacilli</taxon>
        <taxon>Lactobacillales</taxon>
        <taxon>Lactobacillaceae</taxon>
        <taxon>Limosilactobacillus</taxon>
    </lineage>
</organism>
<evidence type="ECO:0000259" key="2">
    <source>
        <dbReference type="Pfam" id="PF03629"/>
    </source>
</evidence>
<dbReference type="InterPro" id="IPR005181">
    <property type="entry name" value="SASA"/>
</dbReference>
<dbReference type="SUPFAM" id="SSF52266">
    <property type="entry name" value="SGNH hydrolase"/>
    <property type="match status" value="1"/>
</dbReference>
<sequence length="513" mass="58911">MMIKLPEIFQDGMVLQQNKPIKIWGYTDIKKPLQVQLDDLKPQSIGIFSDGDFLVELPAQQASNGSLLKFISDGKVVRTLSVKIGEVWLIAGQSNMDFNLKYDRDYQQNRQKVLSLIRKETNLSFYQVPQRVVSTDQATGGSWEPITENNAETFSAIGYYFGLKLSNVKSNIPIGLVWMSYGGTTASTWTSKQALESDPILKKTYIDSYHHILATRAPEAYEGFLKMVNAQANNPENEPFWDNVLAGKVSHDELVQAYFNHHELFVDYVLGPNSENRPHGLFDTMVSKIIGYRFRGCLWYQGESDDQHAGIYDHLLTALIKDWWNRWNDHFPFLIMQVAPFEDWFGNFNGTFYPEIRTKQSEVTDMLPGVYLTNVMDDGMKYDIHPKNKKLPAERFYKLALSKVYKSFNNGESPKVISVVLNDKKLKITFNNCKKLIKNNELSTILAIKRNGIPLEFNDIKIVDNTLQIKLPNRLTDSQYLEIDYQQQDYSHAGLFNENSIPVTPFVKYISNN</sequence>
<accession>A0ABR8P9H2</accession>
<dbReference type="InterPro" id="IPR036514">
    <property type="entry name" value="SGNH_hydro_sf"/>
</dbReference>
<keyword evidence="4" id="KW-1185">Reference proteome</keyword>
<protein>
    <recommendedName>
        <fullName evidence="2">Sialate O-acetylesterase domain-containing protein</fullName>
    </recommendedName>
</protein>